<evidence type="ECO:0000313" key="3">
    <source>
        <dbReference type="Proteomes" id="UP001205890"/>
    </source>
</evidence>
<dbReference type="SUPFAM" id="SSF53474">
    <property type="entry name" value="alpha/beta-Hydrolases"/>
    <property type="match status" value="1"/>
</dbReference>
<name>A0ABT1LID8_9HYPH</name>
<dbReference type="PROSITE" id="PS51318">
    <property type="entry name" value="TAT"/>
    <property type="match status" value="1"/>
</dbReference>
<dbReference type="InterPro" id="IPR006311">
    <property type="entry name" value="TAT_signal"/>
</dbReference>
<sequence length="288" mass="30641">MALHQSIIDLYDEYTHKPLGRRVFLERLTAMAGSTAAASAALAVLEPNYARAAVVPEADPRIQTERIKTRIGDTELVGYLAAPKGASKVGAVIVVHENRGLNAHIEDVTRRLAVDGFVALGVDFLAPFGGTPEDADAARAMFAKITGEQVVAQASAAVTFLEKRNGSNGKVGAVGFCWGGGMVSVIAAREPRLDAGVSFYGVAPPADAVKNIKASMMLHYAGLDTRVNATMAGYDAALKAANVPHTIYVYEGVNHAFNNDTSEERYNKDAATLAWSRTVEFFRQTLGG</sequence>
<dbReference type="Proteomes" id="UP001205890">
    <property type="component" value="Unassembled WGS sequence"/>
</dbReference>
<feature type="domain" description="Dienelactone hydrolase" evidence="1">
    <location>
        <begin position="78"/>
        <end position="285"/>
    </location>
</feature>
<reference evidence="2 3" key="1">
    <citation type="submission" date="2022-07" db="EMBL/GenBank/DDBJ databases">
        <authorList>
            <person name="Li W.-J."/>
            <person name="Deng Q.-Q."/>
        </authorList>
    </citation>
    <scope>NUCLEOTIDE SEQUENCE [LARGE SCALE GENOMIC DNA]</scope>
    <source>
        <strain evidence="2 3">SYSU M60028</strain>
    </source>
</reference>
<evidence type="ECO:0000259" key="1">
    <source>
        <dbReference type="Pfam" id="PF01738"/>
    </source>
</evidence>
<dbReference type="InterPro" id="IPR002925">
    <property type="entry name" value="Dienelactn_hydro"/>
</dbReference>
<dbReference type="InterPro" id="IPR029058">
    <property type="entry name" value="AB_hydrolase_fold"/>
</dbReference>
<dbReference type="Gene3D" id="3.40.50.1820">
    <property type="entry name" value="alpha/beta hydrolase"/>
    <property type="match status" value="1"/>
</dbReference>
<dbReference type="GO" id="GO:0016787">
    <property type="term" value="F:hydrolase activity"/>
    <property type="evidence" value="ECO:0007669"/>
    <property type="project" value="UniProtKB-KW"/>
</dbReference>
<dbReference type="InterPro" id="IPR051049">
    <property type="entry name" value="Dienelactone_hydrolase-like"/>
</dbReference>
<evidence type="ECO:0000313" key="2">
    <source>
        <dbReference type="EMBL" id="MCP8940716.1"/>
    </source>
</evidence>
<organism evidence="2 3">
    <name type="scientific">Alsobacter ponti</name>
    <dbReference type="NCBI Taxonomy" id="2962936"/>
    <lineage>
        <taxon>Bacteria</taxon>
        <taxon>Pseudomonadati</taxon>
        <taxon>Pseudomonadota</taxon>
        <taxon>Alphaproteobacteria</taxon>
        <taxon>Hyphomicrobiales</taxon>
        <taxon>Alsobacteraceae</taxon>
        <taxon>Alsobacter</taxon>
    </lineage>
</organism>
<proteinExistence type="predicted"/>
<dbReference type="RefSeq" id="WP_254745748.1">
    <property type="nucleotide sequence ID" value="NZ_JANCLU010000025.1"/>
</dbReference>
<dbReference type="PANTHER" id="PTHR46623">
    <property type="entry name" value="CARBOXYMETHYLENEBUTENOLIDASE-RELATED"/>
    <property type="match status" value="1"/>
</dbReference>
<accession>A0ABT1LID8</accession>
<dbReference type="EMBL" id="JANCLU010000025">
    <property type="protein sequence ID" value="MCP8940716.1"/>
    <property type="molecule type" value="Genomic_DNA"/>
</dbReference>
<dbReference type="PANTHER" id="PTHR46623:SF6">
    <property type="entry name" value="ALPHA_BETA-HYDROLASES SUPERFAMILY PROTEIN"/>
    <property type="match status" value="1"/>
</dbReference>
<keyword evidence="3" id="KW-1185">Reference proteome</keyword>
<keyword evidence="2" id="KW-0378">Hydrolase</keyword>
<protein>
    <submittedName>
        <fullName evidence="2">Dienelactone hydrolase family protein</fullName>
    </submittedName>
</protein>
<comment type="caution">
    <text evidence="2">The sequence shown here is derived from an EMBL/GenBank/DDBJ whole genome shotgun (WGS) entry which is preliminary data.</text>
</comment>
<dbReference type="Pfam" id="PF01738">
    <property type="entry name" value="DLH"/>
    <property type="match status" value="1"/>
</dbReference>
<gene>
    <name evidence="2" type="ORF">NK718_19495</name>
</gene>